<dbReference type="InterPro" id="IPR009030">
    <property type="entry name" value="Growth_fac_rcpt_cys_sf"/>
</dbReference>
<sequence length="827" mass="87887">MLGFLSVLLLASLYKASKTTYYNSFGVECREEHSNCVQDRCIPIGTRQACTQCIPGYVPIHGICTLYTNSISSVCIPDDASSPTRCIACKSETDVFLFYGGCYNINISTGDKMGEFVCAEASGGTCTKCREMTGGNYVFTNSDTGAAEKCILCADTVGFGSYKGVSGCFSCWPPINNKIGTPLCNKCYYTMTTVYFGPVDYHCQDQGSHNCNRGNCTSCYKTHLFYAGGCYSRHTMTGLAICAKSNQYELDNVTICAERSNASYAPKDGACTLVKKNTSSRNSFSECTKDESKGLCTACSSSSTFFLFYGGCYNKSSSLGSRLCLTVTTGDCTQWKGDFNFIFPKDTTGARYLCSDAAHNGIPRCATCSYEGNVVNCTRCSAGYLGMDGKSCNESCDGNTQGACTELIEKVSSAKVLSYQCVCKQEFYNNSGTCAPCAESCAVCKSSDAYGCLQCVPSKILNFSVTVSESTNCIDDCTASGECVECGVTIDGSKYCTRCRDPDMYPFNGVCTADAQRSSYCVSKESGTCTACSQNTFLMSGGCYKMDTYPGNTICIEESGGKCAKTKEGYKVSADGKLQPCAPGCVKCTAPGLGYCTECPLGVYLKKTSSAALTGTCASFDDCTNRYYIHGDACLPCVVPECRACGHTSFCTECAGELFVSLDGRACLRECSGDRVVGEVSGGTRRCWCERGFAPALDRSGCVPAAECPPGMPWCASCDESGRCLSCAAPDHNIQVDQRTCAEGCGDRAAPNQGVCVCEVDAVLTKGACVSAKEVARKRVAAIAGGTMAGVVVVGGLIGFLCWWFLYRGKRAGASSSTTALVRPKSI</sequence>
<dbReference type="PANTHER" id="PTHR23275:SF100">
    <property type="entry name" value="EGF-LIKE DOMAIN-CONTAINING PROTEIN"/>
    <property type="match status" value="1"/>
</dbReference>
<dbReference type="Proteomes" id="UP000008974">
    <property type="component" value="Unassembled WGS sequence"/>
</dbReference>
<dbReference type="PANTHER" id="PTHR23275">
    <property type="entry name" value="CABRIOLET.-RELATED"/>
    <property type="match status" value="1"/>
</dbReference>
<accession>E1EZR7</accession>
<evidence type="ECO:0000256" key="2">
    <source>
        <dbReference type="SAM" id="SignalP"/>
    </source>
</evidence>
<feature type="domain" description="EGF-like" evidence="3">
    <location>
        <begin position="28"/>
        <end position="65"/>
    </location>
</feature>
<dbReference type="SMART" id="SM00261">
    <property type="entry name" value="FU"/>
    <property type="match status" value="5"/>
</dbReference>
<evidence type="ECO:0000313" key="4">
    <source>
        <dbReference type="EMBL" id="EFO64295.1"/>
    </source>
</evidence>
<comment type="caution">
    <text evidence="4">The sequence shown here is derived from an EMBL/GenBank/DDBJ whole genome shotgun (WGS) entry which is preliminary data.</text>
</comment>
<dbReference type="InterPro" id="IPR000742">
    <property type="entry name" value="EGF"/>
</dbReference>
<feature type="domain" description="EGF-like" evidence="3">
    <location>
        <begin position="395"/>
        <end position="435"/>
    </location>
</feature>
<feature type="domain" description="EGF-like" evidence="3">
    <location>
        <begin position="653"/>
        <end position="703"/>
    </location>
</feature>
<feature type="domain" description="EGF-like" evidence="3">
    <location>
        <begin position="353"/>
        <end position="393"/>
    </location>
</feature>
<keyword evidence="1" id="KW-1133">Transmembrane helix</keyword>
<feature type="domain" description="EGF-like" evidence="3">
    <location>
        <begin position="436"/>
        <end position="474"/>
    </location>
</feature>
<dbReference type="Gene3D" id="2.10.220.10">
    <property type="entry name" value="Hormone Receptor, Insulin-like Growth Factor Receptor 1, Chain A, domain 2"/>
    <property type="match status" value="1"/>
</dbReference>
<feature type="signal peptide" evidence="2">
    <location>
        <begin position="1"/>
        <end position="19"/>
    </location>
</feature>
<keyword evidence="2" id="KW-0732">Signal</keyword>
<dbReference type="SMART" id="SM00181">
    <property type="entry name" value="EGF"/>
    <property type="match status" value="6"/>
</dbReference>
<dbReference type="OrthoDB" id="300641at2759"/>
<dbReference type="InterPro" id="IPR052798">
    <property type="entry name" value="Giardia_VSA"/>
</dbReference>
<gene>
    <name evidence="4" type="ORF">GLP15_1244</name>
</gene>
<dbReference type="SUPFAM" id="SSF57184">
    <property type="entry name" value="Growth factor receptor domain"/>
    <property type="match status" value="1"/>
</dbReference>
<keyword evidence="1" id="KW-0812">Transmembrane</keyword>
<evidence type="ECO:0000313" key="5">
    <source>
        <dbReference type="Proteomes" id="UP000008974"/>
    </source>
</evidence>
<evidence type="ECO:0000256" key="1">
    <source>
        <dbReference type="SAM" id="Phobius"/>
    </source>
</evidence>
<dbReference type="VEuPathDB" id="GiardiaDB:GLP15_1244"/>
<evidence type="ECO:0000259" key="3">
    <source>
        <dbReference type="SMART" id="SM00181"/>
    </source>
</evidence>
<feature type="domain" description="EGF-like" evidence="3">
    <location>
        <begin position="580"/>
        <end position="618"/>
    </location>
</feature>
<dbReference type="AlphaFoldDB" id="E1EZR7"/>
<feature type="transmembrane region" description="Helical" evidence="1">
    <location>
        <begin position="780"/>
        <end position="806"/>
    </location>
</feature>
<protein>
    <submittedName>
        <fullName evidence="4">High cysteine membrane protein Group 4</fullName>
    </submittedName>
</protein>
<dbReference type="InterPro" id="IPR005127">
    <property type="entry name" value="Giardia_VSP"/>
</dbReference>
<feature type="chain" id="PRO_5003145067" evidence="2">
    <location>
        <begin position="20"/>
        <end position="827"/>
    </location>
</feature>
<name>E1EZR7_GIAIA</name>
<dbReference type="InterPro" id="IPR006212">
    <property type="entry name" value="Furin_repeat"/>
</dbReference>
<organism evidence="4 5">
    <name type="scientific">Giardia intestinalis (strain P15)</name>
    <name type="common">Giardia lamblia</name>
    <dbReference type="NCBI Taxonomy" id="658858"/>
    <lineage>
        <taxon>Eukaryota</taxon>
        <taxon>Metamonada</taxon>
        <taxon>Diplomonadida</taxon>
        <taxon>Hexamitidae</taxon>
        <taxon>Giardiinae</taxon>
        <taxon>Giardia</taxon>
    </lineage>
</organism>
<dbReference type="Pfam" id="PF03302">
    <property type="entry name" value="VSP"/>
    <property type="match status" value="1"/>
</dbReference>
<dbReference type="EMBL" id="ACVC01000099">
    <property type="protein sequence ID" value="EFO64295.1"/>
    <property type="molecule type" value="Genomic_DNA"/>
</dbReference>
<keyword evidence="1" id="KW-0472">Membrane</keyword>
<reference evidence="4 5" key="1">
    <citation type="journal article" date="2010" name="BMC Genomics">
        <title>Genome analysis and comparative genomics of a Giardia intestinalis assemblage E isolate.</title>
        <authorList>
            <person name="Jerlstrom-Hultqvist J."/>
            <person name="Franzen O."/>
            <person name="Ankarklev J."/>
            <person name="Xu F."/>
            <person name="Nohynkova E."/>
            <person name="Andersson J.O."/>
            <person name="Svard S.G."/>
            <person name="Andersson B."/>
        </authorList>
    </citation>
    <scope>NUCLEOTIDE SEQUENCE [LARGE SCALE GENOMIC DNA]</scope>
    <source>
        <strain evidence="4 5">P15</strain>
    </source>
</reference>
<proteinExistence type="predicted"/>